<dbReference type="GO" id="GO:0005737">
    <property type="term" value="C:cytoplasm"/>
    <property type="evidence" value="ECO:0007669"/>
    <property type="project" value="UniProtKB-ARBA"/>
</dbReference>
<name>A0A2T0K4D6_9ACTN</name>
<protein>
    <submittedName>
        <fullName evidence="5">Golgi phosphoprotein 3 GPP34</fullName>
    </submittedName>
</protein>
<keyword evidence="4" id="KW-0472">Membrane</keyword>
<comment type="caution">
    <text evidence="5">The sequence shown here is derived from an EMBL/GenBank/DDBJ whole genome shotgun (WGS) entry which is preliminary data.</text>
</comment>
<gene>
    <name evidence="5" type="ORF">CLV67_115248</name>
</gene>
<evidence type="ECO:0000256" key="1">
    <source>
        <dbReference type="ARBA" id="ARBA00004255"/>
    </source>
</evidence>
<dbReference type="AlphaFoldDB" id="A0A2T0K4D6"/>
<keyword evidence="3" id="KW-0446">Lipid-binding</keyword>
<dbReference type="EMBL" id="PVMZ01000015">
    <property type="protein sequence ID" value="PRX17745.1"/>
    <property type="molecule type" value="Genomic_DNA"/>
</dbReference>
<dbReference type="GO" id="GO:0012505">
    <property type="term" value="C:endomembrane system"/>
    <property type="evidence" value="ECO:0007669"/>
    <property type="project" value="UniProtKB-ARBA"/>
</dbReference>
<dbReference type="Proteomes" id="UP000239415">
    <property type="component" value="Unassembled WGS sequence"/>
</dbReference>
<evidence type="ECO:0000256" key="3">
    <source>
        <dbReference type="ARBA" id="ARBA00023121"/>
    </source>
</evidence>
<reference evidence="5 6" key="1">
    <citation type="submission" date="2018-03" db="EMBL/GenBank/DDBJ databases">
        <title>Genomic Encyclopedia of Archaeal and Bacterial Type Strains, Phase II (KMG-II): from individual species to whole genera.</title>
        <authorList>
            <person name="Goeker M."/>
        </authorList>
    </citation>
    <scope>NUCLEOTIDE SEQUENCE [LARGE SCALE GENOMIC DNA]</scope>
    <source>
        <strain evidence="5 6">DSM 43146</strain>
    </source>
</reference>
<evidence type="ECO:0000256" key="2">
    <source>
        <dbReference type="ARBA" id="ARBA00023034"/>
    </source>
</evidence>
<dbReference type="RefSeq" id="WP_203737737.1">
    <property type="nucleotide sequence ID" value="NZ_BOMO01000158.1"/>
</dbReference>
<dbReference type="Gene3D" id="1.10.3630.10">
    <property type="entry name" value="yeast vps74-n-term truncation variant domain like"/>
    <property type="match status" value="1"/>
</dbReference>
<keyword evidence="6" id="KW-1185">Reference proteome</keyword>
<keyword evidence="2" id="KW-0333">Golgi apparatus</keyword>
<dbReference type="InterPro" id="IPR008628">
    <property type="entry name" value="GPP34-like"/>
</dbReference>
<evidence type="ECO:0000256" key="4">
    <source>
        <dbReference type="ARBA" id="ARBA00023136"/>
    </source>
</evidence>
<evidence type="ECO:0000313" key="5">
    <source>
        <dbReference type="EMBL" id="PRX17745.1"/>
    </source>
</evidence>
<comment type="subcellular location">
    <subcellularLocation>
        <location evidence="1">Golgi apparatus membrane</location>
        <topology evidence="1">Peripheral membrane protein</topology>
        <orientation evidence="1">Cytoplasmic side</orientation>
    </subcellularLocation>
</comment>
<dbReference type="Pfam" id="PF05719">
    <property type="entry name" value="GPP34"/>
    <property type="match status" value="1"/>
</dbReference>
<dbReference type="GO" id="GO:0070273">
    <property type="term" value="F:phosphatidylinositol-4-phosphate binding"/>
    <property type="evidence" value="ECO:0007669"/>
    <property type="project" value="InterPro"/>
</dbReference>
<evidence type="ECO:0000313" key="6">
    <source>
        <dbReference type="Proteomes" id="UP000239415"/>
    </source>
</evidence>
<organism evidence="5 6">
    <name type="scientific">Actinoplanes italicus</name>
    <dbReference type="NCBI Taxonomy" id="113567"/>
    <lineage>
        <taxon>Bacteria</taxon>
        <taxon>Bacillati</taxon>
        <taxon>Actinomycetota</taxon>
        <taxon>Actinomycetes</taxon>
        <taxon>Micromonosporales</taxon>
        <taxon>Micromonosporaceae</taxon>
        <taxon>Actinoplanes</taxon>
    </lineage>
</organism>
<proteinExistence type="predicted"/>
<dbReference type="InterPro" id="IPR038261">
    <property type="entry name" value="GPP34-like_sf"/>
</dbReference>
<sequence>MRPQQLGPPTLAEDLLLLLFQPFAGSAGTGAVAGERTLPYLLGGAVLADLSIGEHVRTVPGWSGSTRVEAVAERPPADEILLSVWDFLAPGPRGVQATLAAIGPTLRLPVLERLVERGDVRRPAGATPVSPTARILIDGGTGRLAGLLRGVRDVLAGDAEPEPRAAALAGLLSGSGTLPQFHPEIPWTTATVTRARRLEQGTWGADAAAEAIARSFAATVVSSVILAAVLLPGR</sequence>
<accession>A0A2T0K4D6</accession>